<dbReference type="PROSITE" id="PS50092">
    <property type="entry name" value="TSP1"/>
    <property type="match status" value="1"/>
</dbReference>
<evidence type="ECO:0000313" key="5">
    <source>
        <dbReference type="EMBL" id="CAE7226240.1"/>
    </source>
</evidence>
<organism evidence="5 6">
    <name type="scientific">Symbiodinium natans</name>
    <dbReference type="NCBI Taxonomy" id="878477"/>
    <lineage>
        <taxon>Eukaryota</taxon>
        <taxon>Sar</taxon>
        <taxon>Alveolata</taxon>
        <taxon>Dinophyceae</taxon>
        <taxon>Suessiales</taxon>
        <taxon>Symbiodiniaceae</taxon>
        <taxon>Symbiodinium</taxon>
    </lineage>
</organism>
<reference evidence="5" key="1">
    <citation type="submission" date="2021-02" db="EMBL/GenBank/DDBJ databases">
        <authorList>
            <person name="Dougan E. K."/>
            <person name="Rhodes N."/>
            <person name="Thang M."/>
            <person name="Chan C."/>
        </authorList>
    </citation>
    <scope>NUCLEOTIDE SEQUENCE</scope>
</reference>
<evidence type="ECO:0000313" key="6">
    <source>
        <dbReference type="Proteomes" id="UP000604046"/>
    </source>
</evidence>
<feature type="coiled-coil region" evidence="2">
    <location>
        <begin position="2475"/>
        <end position="2503"/>
    </location>
</feature>
<evidence type="ECO:0000256" key="3">
    <source>
        <dbReference type="SAM" id="SignalP"/>
    </source>
</evidence>
<dbReference type="InterPro" id="IPR011044">
    <property type="entry name" value="Quino_amine_DH_bsu"/>
</dbReference>
<accession>A0A812KEW8</accession>
<dbReference type="Proteomes" id="UP000604046">
    <property type="component" value="Unassembled WGS sequence"/>
</dbReference>
<evidence type="ECO:0000259" key="4">
    <source>
        <dbReference type="PROSITE" id="PS50923"/>
    </source>
</evidence>
<dbReference type="OrthoDB" id="418333at2759"/>
<sequence length="2714" mass="285503">MGTHRQPVLQAVCCFILRLCILTSCAAISTFDCSFDESTVFALRDEGRFEIAGLFPNATWQPLFQLEVGAGLVNACGVNPQDSILYCIVTYGSDVFVARFARNQSEYVARLPNGTSVRSVAFRSDGALYVAGNTSISSLDGIASLSGFDAAPSNQTWSALVSHGIEPTEVGGIVAYTADLDGSGMRTYVATLVPSGLLLWREGSGFQSFAIEGIPSGTYESAWQFGSRVFFASSKNETVIVEVFLSSLDFSSMTVLAKGFLALEGFQNLLGGISCPSSSPSFPYTCSALTPGLLPATAIQDCGLDNLNGSSCPFNCTNGFSHTGQLTCVNGLWLADGADPPRCIAPCQNVPGAADVRTRATFVGYEFGYWASPTVPTTTTTSTAPCDTIQAQICLQSVMSITDIGLFCVALPSAIACLESVHCCADAQTPISGSIDSCLGVGLQVENACVETLVDETCDVASATASCLAVVPETISSNESCHELARAPLCLFSKSCCPLLTNIDAHMSTCASMGIHIANPCNPEELPIANEGAIFRETCRSPRVPANDSVLEEDYVCKDGSFDLLGLHGSNLTCVDLPCRLNPHPGGAYDCVLEGRQVQLAEDSQGYLLVPVGAACSLRCHASYQQPVPTVELRCAYAESTYPDIIYLTERVSSSAVTQIVERSSSGSLEPLSTSQVCMDINCTSPTLDTLQANILSIDCEGISYNSTCSPVCAAGYEDSRQVLRCAADGRFHGFLSCLPLPCSGSPPWSAGEIPDEACVGQPHGAACDIRCSSGYDADPSAVQYICEAGDWRVNSTSPCQEKPCLKAPDIWNAEPSSLLSCQNRPGGFQCPVRCIEGYSLTDNVTCVRGSYLVGDLGCIHDSVVSTPTSVIGADLTMISASSGDGDKTTAVVSMRSWLMLDPSASSYPEELGAHVAADVMAANGTSALNATLSVWNAGLSSELSPAIAIRAAVGACLAVNAPAEAISALTELSYASLGVHESVTGITQSAMRVLSSNDTATLARILAAALDAVSSRALTQSMLADASSTARRLADVDSLAATVGDAIAGAASSFSGQLPLQELATELHRIHDGALLAGKSLLFADTCVAYAQTRWLGLQLSQLSAARQGLADVIRTVAAGAYSSLSDRSQSLVALGQQMGDFFTSFPVDSGVAAAHALGLDFGLSPVEALQVAAATAWHLHMGRCADTAFRCLPHRLIAIKESGRSMAKLMRWRPGLHQAEAGHLALLAAESSGIGTLEAKLAAAVGAMTVFGLSEQDLKLQAPGLGLALGEDIPADVARSAWMLGTSPQATRVVEVLQATAETGAALAIRLGENLASEVSPLEGRLAVEWAMRTAGNSPRSSRTVAAMSAVLLAGATSADLLAGINSASMVPVPSRSPTSAADAVAAALPSLEASKRCIVAQAIAVSFDLTAMEAARAGALAAGLDMAAYSQVLQTISESANTPESFSSEVAPITGALNATEMQRVSLAFAAFLERFSWEGDLTTPLAAALLSATAGNDVEYSTALLSPLAVCVGAELWELVGALQLALGASLNQTSMVLGQAALATGEAADSPIAQAASVQAAVSRARSRSEEAATLWATGSQYLPVTPSAGLSAWRALKMQEAGNASISELAQKVEQAVLNVTGASDIATLASATQFAAAYAGFSAEDATQAVIEASGSVGYAVFLAAAWPAGVPVSSSSSSAVLATSTALTLDQTANSSPCRHVSTSGNETICEQSAWPSDVCAIKLGLHENFTTCDDFCGGQSTVALPMRCLDFAPVASCDANRTQVMPDPCRYTTQQDATNPTGICVCSGSRRGSNYAASIVQGLVRIDSEARVIGLLGGVAHRAIAPWAVISAAAQLQAGASSQQIAAAVNIAASSEVAFSISGEQAAYAAHFLASAQGLDSGAALSAAVEAARLRDQSEGPLRHLTEVLIFRGVPPEEAFREMISSMLSAFPSTAAAQSIIQGAWWYQLFVEGAVRPLQLSDLRDRFEGTAHSQLPHVLEVATRAPAVLAAASGTQLGAAVVGIASEANVTEHQEVQYAAYVAALQAYLGTEDAAVAVAGATSALGANPTQTAVSLLNYFLASGYTTDQASSLVSTAFQASSNLGAALQSAGSEFQTLFQSHAWQPVSDEWRTLTGLPTGGSVTALGEVHVPYVIQGLAGVLQVTPSQVFLRSTSSRRLTERSFQRRLSELPMCNIDFVVEIRASDDATLIAARIDEFASGSSALYAQFEQAVQQELAAAGLPMPSCFRDAKLAVANVEVVDRFPLPESIWLVSSNWSACPDGCGSSAMQTRSLMCSTGNDFACNASGERPATQQFCENFENCEFDWACPVGGRGSELACGVQILLLVGMILGGFLALWCCCCITYRLARSCRPSSGEMKLMTTKGEHMKVNFYIVDESEPRMDKTRTTRTQESSATGFLKRGWSRSSGASADVKCHVVWDLDVEKAAQMEFRESKLHRIGGSTASQQQALQRLPTALDMTEQDEYKTKQLLREQQEEAEKRAERERLETLQESPAARILSTKSGISASQIEAAIGIGPYLKTDRVEYYSATHCRWVPALIEQQGLDPSTDAICYEVKLASNSQKRAHVPLENLRAPLLIGEPVSAWSPKDSRWHLGETAQPVTLVAYKVIALTGRKDPLFDHLPPHHVWRRFEEGMAVEVYQNPVLGWVSARVARDAEMEDKPYEEAEDKGKPPNWFKVLVEYIDSGMKEDVPAYLVRRECLSL</sequence>
<dbReference type="SUPFAM" id="SSF50969">
    <property type="entry name" value="YVTN repeat-like/Quinoprotein amine dehydrogenase"/>
    <property type="match status" value="1"/>
</dbReference>
<dbReference type="InterPro" id="IPR000436">
    <property type="entry name" value="Sushi_SCR_CCP_dom"/>
</dbReference>
<comment type="caution">
    <text evidence="5">The sequence shown here is derived from an EMBL/GenBank/DDBJ whole genome shotgun (WGS) entry which is preliminary data.</text>
</comment>
<dbReference type="PROSITE" id="PS50923">
    <property type="entry name" value="SUSHI"/>
    <property type="match status" value="1"/>
</dbReference>
<proteinExistence type="predicted"/>
<feature type="chain" id="PRO_5032470317" description="Sushi domain-containing protein" evidence="3">
    <location>
        <begin position="28"/>
        <end position="2714"/>
    </location>
</feature>
<keyword evidence="2" id="KW-0175">Coiled coil</keyword>
<protein>
    <recommendedName>
        <fullName evidence="4">Sushi domain-containing protein</fullName>
    </recommendedName>
</protein>
<keyword evidence="3" id="KW-0732">Signal</keyword>
<feature type="signal peptide" evidence="3">
    <location>
        <begin position="1"/>
        <end position="27"/>
    </location>
</feature>
<keyword evidence="6" id="KW-1185">Reference proteome</keyword>
<keyword evidence="1" id="KW-1015">Disulfide bond</keyword>
<evidence type="ECO:0000256" key="2">
    <source>
        <dbReference type="SAM" id="Coils"/>
    </source>
</evidence>
<feature type="domain" description="Sushi" evidence="4">
    <location>
        <begin position="284"/>
        <end position="345"/>
    </location>
</feature>
<gene>
    <name evidence="5" type="ORF">SNAT2548_LOCUS8789</name>
</gene>
<evidence type="ECO:0000256" key="1">
    <source>
        <dbReference type="ARBA" id="ARBA00023157"/>
    </source>
</evidence>
<dbReference type="InterPro" id="IPR000884">
    <property type="entry name" value="TSP1_rpt"/>
</dbReference>
<dbReference type="EMBL" id="CAJNDS010000664">
    <property type="protein sequence ID" value="CAE7226240.1"/>
    <property type="molecule type" value="Genomic_DNA"/>
</dbReference>
<name>A0A812KEW8_9DINO</name>